<dbReference type="OrthoDB" id="156395at2"/>
<feature type="transmembrane region" description="Helical" evidence="2">
    <location>
        <begin position="61"/>
        <end position="81"/>
    </location>
</feature>
<dbReference type="EMBL" id="VIGC01000001">
    <property type="protein sequence ID" value="TQE97803.1"/>
    <property type="molecule type" value="Genomic_DNA"/>
</dbReference>
<feature type="region of interest" description="Disordered" evidence="1">
    <location>
        <begin position="257"/>
        <end position="285"/>
    </location>
</feature>
<keyword evidence="2" id="KW-1133">Transmembrane helix</keyword>
<feature type="transmembrane region" description="Helical" evidence="2">
    <location>
        <begin position="113"/>
        <end position="137"/>
    </location>
</feature>
<sequence>MRSYRNLREIKRKETLGRRLSLLGLGILFIGLMASFVPNWYPPDQEAPNAFARFLQENWAWISFAALPLGFIAASVGSYFINRFARRRWPGSGLIARPDEVLERSMKGFDDKYAYFAWSLPANYVVAGPCGLVVFAVRGDRGRVKVQGDKWREPFSIGRLFTVFAREGVGDPTAELQEQIRKLRALLEKHTNGDPQQGSLADIPIEGAAVFLNQQVQLELENPSIPVLRVDQVKEFLRRRAREVRLSSERHRAMLAYLQEQSTYQDGDGEKSREGSREKSEKARK</sequence>
<protein>
    <recommendedName>
        <fullName evidence="5">NERD domain-containing protein</fullName>
    </recommendedName>
</protein>
<comment type="caution">
    <text evidence="3">The sequence shown here is derived from an EMBL/GenBank/DDBJ whole genome shotgun (WGS) entry which is preliminary data.</text>
</comment>
<organism evidence="3 4">
    <name type="scientific">Litorilinea aerophila</name>
    <dbReference type="NCBI Taxonomy" id="1204385"/>
    <lineage>
        <taxon>Bacteria</taxon>
        <taxon>Bacillati</taxon>
        <taxon>Chloroflexota</taxon>
        <taxon>Caldilineae</taxon>
        <taxon>Caldilineales</taxon>
        <taxon>Caldilineaceae</taxon>
        <taxon>Litorilinea</taxon>
    </lineage>
</organism>
<name>A0A540VNR6_9CHLR</name>
<keyword evidence="2" id="KW-0472">Membrane</keyword>
<gene>
    <name evidence="3" type="ORF">FKZ61_00010</name>
</gene>
<keyword evidence="2" id="KW-0812">Transmembrane</keyword>
<dbReference type="Proteomes" id="UP000317371">
    <property type="component" value="Unassembled WGS sequence"/>
</dbReference>
<evidence type="ECO:0000313" key="3">
    <source>
        <dbReference type="EMBL" id="TQE97803.1"/>
    </source>
</evidence>
<evidence type="ECO:0000256" key="1">
    <source>
        <dbReference type="SAM" id="MobiDB-lite"/>
    </source>
</evidence>
<reference evidence="3 4" key="1">
    <citation type="submission" date="2019-06" db="EMBL/GenBank/DDBJ databases">
        <title>Genome sequence of Litorilinea aerophila BAA-2444.</title>
        <authorList>
            <person name="Maclea K.S."/>
            <person name="Maurais E.G."/>
            <person name="Iannazzi L.C."/>
        </authorList>
    </citation>
    <scope>NUCLEOTIDE SEQUENCE [LARGE SCALE GENOMIC DNA]</scope>
    <source>
        <strain evidence="3 4">ATCC BAA-2444</strain>
    </source>
</reference>
<keyword evidence="4" id="KW-1185">Reference proteome</keyword>
<feature type="compositionally biased region" description="Basic and acidic residues" evidence="1">
    <location>
        <begin position="268"/>
        <end position="285"/>
    </location>
</feature>
<accession>A0A540VNR6</accession>
<feature type="transmembrane region" description="Helical" evidence="2">
    <location>
        <begin position="20"/>
        <end position="41"/>
    </location>
</feature>
<proteinExistence type="predicted"/>
<dbReference type="InParanoid" id="A0A540VNR6"/>
<dbReference type="RefSeq" id="WP_141608013.1">
    <property type="nucleotide sequence ID" value="NZ_VIGC02000001.1"/>
</dbReference>
<evidence type="ECO:0000256" key="2">
    <source>
        <dbReference type="SAM" id="Phobius"/>
    </source>
</evidence>
<dbReference type="AlphaFoldDB" id="A0A540VNR6"/>
<evidence type="ECO:0008006" key="5">
    <source>
        <dbReference type="Google" id="ProtNLM"/>
    </source>
</evidence>
<evidence type="ECO:0000313" key="4">
    <source>
        <dbReference type="Proteomes" id="UP000317371"/>
    </source>
</evidence>